<keyword evidence="1" id="KW-0645">Protease</keyword>
<keyword evidence="1" id="KW-0224">Dipeptidase</keyword>
<dbReference type="InterPro" id="IPR008257">
    <property type="entry name" value="Pept_M19"/>
</dbReference>
<dbReference type="PROSITE" id="PS51318">
    <property type="entry name" value="TAT"/>
    <property type="match status" value="1"/>
</dbReference>
<comment type="caution">
    <text evidence="1">The sequence shown here is derived from an EMBL/GenBank/DDBJ whole genome shotgun (WGS) entry which is preliminary data.</text>
</comment>
<organism evidence="1 2">
    <name type="scientific">Chiayiivirga flava</name>
    <dbReference type="NCBI Taxonomy" id="659595"/>
    <lineage>
        <taxon>Bacteria</taxon>
        <taxon>Pseudomonadati</taxon>
        <taxon>Pseudomonadota</taxon>
        <taxon>Gammaproteobacteria</taxon>
        <taxon>Lysobacterales</taxon>
        <taxon>Lysobacteraceae</taxon>
        <taxon>Chiayiivirga</taxon>
    </lineage>
</organism>
<dbReference type="PROSITE" id="PS51365">
    <property type="entry name" value="RENAL_DIPEPTIDASE_2"/>
    <property type="match status" value="1"/>
</dbReference>
<gene>
    <name evidence="1" type="ORF">HNQ52_002669</name>
</gene>
<dbReference type="Gene3D" id="3.20.20.140">
    <property type="entry name" value="Metal-dependent hydrolases"/>
    <property type="match status" value="1"/>
</dbReference>
<protein>
    <submittedName>
        <fullName evidence="1">Membrane dipeptidase</fullName>
        <ecNumber evidence="1">3.4.13.19</ecNumber>
    </submittedName>
</protein>
<dbReference type="RefSeq" id="WP_183961659.1">
    <property type="nucleotide sequence ID" value="NZ_JACHHP010000005.1"/>
</dbReference>
<evidence type="ECO:0000313" key="1">
    <source>
        <dbReference type="EMBL" id="MBB5209106.1"/>
    </source>
</evidence>
<dbReference type="InterPro" id="IPR006311">
    <property type="entry name" value="TAT_signal"/>
</dbReference>
<dbReference type="AlphaFoldDB" id="A0A7W8G0E8"/>
<dbReference type="EC" id="3.4.13.19" evidence="1"/>
<keyword evidence="1" id="KW-0378">Hydrolase</keyword>
<evidence type="ECO:0000313" key="2">
    <source>
        <dbReference type="Proteomes" id="UP000521199"/>
    </source>
</evidence>
<reference evidence="1 2" key="1">
    <citation type="submission" date="2020-08" db="EMBL/GenBank/DDBJ databases">
        <title>Genomic Encyclopedia of Type Strains, Phase IV (KMG-IV): sequencing the most valuable type-strain genomes for metagenomic binning, comparative biology and taxonomic classification.</title>
        <authorList>
            <person name="Goeker M."/>
        </authorList>
    </citation>
    <scope>NUCLEOTIDE SEQUENCE [LARGE SCALE GENOMIC DNA]</scope>
    <source>
        <strain evidence="1 2">DSM 24163</strain>
    </source>
</reference>
<name>A0A7W8G0E8_9GAMM</name>
<accession>A0A7W8G0E8</accession>
<sequence>MPTLRIDRRGFLAVGAAAIAAWNTRAAALSPPPTDWAPYVRSIAIDAAGMFGRWPGTPDGMLSDVDVADARESGLTAVVLTLAPNGRFRFGADAFETTVRNIAHWERQIAARPDTFLRIDRADDIARARRENKVGVIYGFQESSPIGEDLDRIDTFHALGLRVLQLTHNRRNLVGDGCMEPGDAGLSAFGRGVIERCNTRRVLVDLAHGGRRTTREAIAASKAPVLIGHTGCAALADLPRNTADAELRALAERGGVVGILFWPFLRVDGQPMANDLLWHLEHAIDVCGEDHVGIGSDNSISPVAMTPEFVKDNTEFMQMLLDDGTLAPGRSTELVTFLPDLNHARRYETIAAMLSSRGHSDARIEKILGGNFARVMGEVWG</sequence>
<dbReference type="PANTHER" id="PTHR10443">
    <property type="entry name" value="MICROSOMAL DIPEPTIDASE"/>
    <property type="match status" value="1"/>
</dbReference>
<dbReference type="GO" id="GO:0006508">
    <property type="term" value="P:proteolysis"/>
    <property type="evidence" value="ECO:0007669"/>
    <property type="project" value="InterPro"/>
</dbReference>
<dbReference type="EMBL" id="JACHHP010000005">
    <property type="protein sequence ID" value="MBB5209106.1"/>
    <property type="molecule type" value="Genomic_DNA"/>
</dbReference>
<dbReference type="GO" id="GO:0070573">
    <property type="term" value="F:metallodipeptidase activity"/>
    <property type="evidence" value="ECO:0007669"/>
    <property type="project" value="InterPro"/>
</dbReference>
<dbReference type="SUPFAM" id="SSF51556">
    <property type="entry name" value="Metallo-dependent hydrolases"/>
    <property type="match status" value="1"/>
</dbReference>
<dbReference type="InterPro" id="IPR032466">
    <property type="entry name" value="Metal_Hydrolase"/>
</dbReference>
<dbReference type="PANTHER" id="PTHR10443:SF12">
    <property type="entry name" value="DIPEPTIDASE"/>
    <property type="match status" value="1"/>
</dbReference>
<proteinExistence type="predicted"/>
<keyword evidence="2" id="KW-1185">Reference proteome</keyword>
<dbReference type="Pfam" id="PF01244">
    <property type="entry name" value="Peptidase_M19"/>
    <property type="match status" value="1"/>
</dbReference>
<dbReference type="Proteomes" id="UP000521199">
    <property type="component" value="Unassembled WGS sequence"/>
</dbReference>